<dbReference type="Proteomes" id="UP000076632">
    <property type="component" value="Unassembled WGS sequence"/>
</dbReference>
<dbReference type="AlphaFoldDB" id="A0A165IK22"/>
<feature type="compositionally biased region" description="Low complexity" evidence="1">
    <location>
        <begin position="81"/>
        <end position="94"/>
    </location>
</feature>
<accession>A0A165IK22</accession>
<feature type="region of interest" description="Disordered" evidence="1">
    <location>
        <begin position="25"/>
        <end position="51"/>
    </location>
</feature>
<protein>
    <submittedName>
        <fullName evidence="2">Uncharacterized protein</fullName>
    </submittedName>
</protein>
<reference evidence="2 3" key="1">
    <citation type="journal article" date="2016" name="Fungal Biol.">
        <title>The genome of Xylona heveae provides a window into fungal endophytism.</title>
        <authorList>
            <person name="Gazis R."/>
            <person name="Kuo A."/>
            <person name="Riley R."/>
            <person name="LaButti K."/>
            <person name="Lipzen A."/>
            <person name="Lin J."/>
            <person name="Amirebrahimi M."/>
            <person name="Hesse C.N."/>
            <person name="Spatafora J.W."/>
            <person name="Henrissat B."/>
            <person name="Hainaut M."/>
            <person name="Grigoriev I.V."/>
            <person name="Hibbett D.S."/>
        </authorList>
    </citation>
    <scope>NUCLEOTIDE SEQUENCE [LARGE SCALE GENOMIC DNA]</scope>
    <source>
        <strain evidence="2 3">TC161</strain>
    </source>
</reference>
<dbReference type="OMA" id="CYSTYSN"/>
<proteinExistence type="predicted"/>
<keyword evidence="3" id="KW-1185">Reference proteome</keyword>
<evidence type="ECO:0000313" key="2">
    <source>
        <dbReference type="EMBL" id="KZF25006.1"/>
    </source>
</evidence>
<dbReference type="InParanoid" id="A0A165IK22"/>
<dbReference type="EMBL" id="KV407455">
    <property type="protein sequence ID" value="KZF25006.1"/>
    <property type="molecule type" value="Genomic_DNA"/>
</dbReference>
<feature type="region of interest" description="Disordered" evidence="1">
    <location>
        <begin position="78"/>
        <end position="98"/>
    </location>
</feature>
<gene>
    <name evidence="2" type="ORF">L228DRAFT_236151</name>
</gene>
<dbReference type="GeneID" id="28895938"/>
<dbReference type="STRING" id="1328760.A0A165IK22"/>
<dbReference type="RefSeq" id="XP_018190561.1">
    <property type="nucleotide sequence ID" value="XM_018330801.1"/>
</dbReference>
<dbReference type="OrthoDB" id="5357531at2759"/>
<evidence type="ECO:0000313" key="3">
    <source>
        <dbReference type="Proteomes" id="UP000076632"/>
    </source>
</evidence>
<evidence type="ECO:0000256" key="1">
    <source>
        <dbReference type="SAM" id="MobiDB-lite"/>
    </source>
</evidence>
<sequence length="139" mass="14874">MLSTATRAARPKLSLNVAAVPARPTLSLKSPSAIPRTPLSPSPLSPTAYNTRANQRGFCTGQQPTFSYPIPVGTKSILKRTSSTSSASSSSSSSRKIQFDDQPVVHCITPVSLEDGDSSAAAYVRVTREMRWSRSYDGL</sequence>
<name>A0A165IK22_XYLHT</name>
<organism evidence="2 3">
    <name type="scientific">Xylona heveae (strain CBS 132557 / TC161)</name>
    <dbReference type="NCBI Taxonomy" id="1328760"/>
    <lineage>
        <taxon>Eukaryota</taxon>
        <taxon>Fungi</taxon>
        <taxon>Dikarya</taxon>
        <taxon>Ascomycota</taxon>
        <taxon>Pezizomycotina</taxon>
        <taxon>Xylonomycetes</taxon>
        <taxon>Xylonales</taxon>
        <taxon>Xylonaceae</taxon>
        <taxon>Xylona</taxon>
    </lineage>
</organism>